<evidence type="ECO:0000256" key="1">
    <source>
        <dbReference type="ARBA" id="ARBA00004196"/>
    </source>
</evidence>
<dbReference type="AlphaFoldDB" id="A0A5N1IM25"/>
<proteinExistence type="predicted"/>
<protein>
    <submittedName>
        <fullName evidence="2">InlB B-repeat-containing protein</fullName>
    </submittedName>
</protein>
<keyword evidence="3" id="KW-1185">Reference proteome</keyword>
<dbReference type="InterPro" id="IPR042229">
    <property type="entry name" value="Listeria/Bacterioides_rpt_sf"/>
</dbReference>
<comment type="subcellular location">
    <subcellularLocation>
        <location evidence="1">Cell envelope</location>
    </subcellularLocation>
</comment>
<dbReference type="Gene3D" id="2.60.40.4270">
    <property type="entry name" value="Listeria-Bacteroides repeat domain"/>
    <property type="match status" value="2"/>
</dbReference>
<name>A0A5N1IM25_9BACT</name>
<dbReference type="RefSeq" id="WP_150905417.1">
    <property type="nucleotide sequence ID" value="NZ_VTWT01000011.1"/>
</dbReference>
<comment type="caution">
    <text evidence="2">The sequence shown here is derived from an EMBL/GenBank/DDBJ whole genome shotgun (WGS) entry which is preliminary data.</text>
</comment>
<dbReference type="Pfam" id="PF09479">
    <property type="entry name" value="Flg_new"/>
    <property type="match status" value="2"/>
</dbReference>
<accession>A0A5N1IM25</accession>
<evidence type="ECO:0000313" key="3">
    <source>
        <dbReference type="Proteomes" id="UP000326570"/>
    </source>
</evidence>
<dbReference type="InterPro" id="IPR013378">
    <property type="entry name" value="InlB-like_B-rpt"/>
</dbReference>
<dbReference type="GO" id="GO:0030313">
    <property type="term" value="C:cell envelope"/>
    <property type="evidence" value="ECO:0007669"/>
    <property type="project" value="UniProtKB-SubCell"/>
</dbReference>
<dbReference type="EMBL" id="VTWT01000011">
    <property type="protein sequence ID" value="KAA9325704.1"/>
    <property type="molecule type" value="Genomic_DNA"/>
</dbReference>
<reference evidence="2 3" key="1">
    <citation type="submission" date="2019-09" db="EMBL/GenBank/DDBJ databases">
        <title>Genome sequence of Adhaeribacter sp. M2.</title>
        <authorList>
            <person name="Srinivasan S."/>
        </authorList>
    </citation>
    <scope>NUCLEOTIDE SEQUENCE [LARGE SCALE GENOMIC DNA]</scope>
    <source>
        <strain evidence="2 3">M2</strain>
    </source>
</reference>
<evidence type="ECO:0000313" key="2">
    <source>
        <dbReference type="EMBL" id="KAA9325704.1"/>
    </source>
</evidence>
<gene>
    <name evidence="2" type="ORF">F0P94_17375</name>
</gene>
<sequence length="414" mass="43903">MKHFLLFLFSFILLIACKKEDDKPSPGGAAGAKYAVTYSGNGNTGGVAPTDGNTYENGSSAVVLGNVGNLVKTNYSFQGWNSKADGTGTNYAAGSKLTFNQSNVTLYAKWLLNSASTKFQVTYLGNGNSSGTVPVDNNSYAPGTSFTVKSNTGGLSQNGNAFLSWNTSPNGNGQTYSPGTQASIQSNLSLYAIYSASTPSGRYFGFNTSGQVKRKSTLTSSWIDEDLSSTFGSSSLVTVVWNGSQYIGFNSSGQVKRKSTLTSSWISEDLSNTFGTSSLVAVVWNGSQYIGFNSSGQVKRKSTLTSVWVNEDLSSSFGTSSIVSVVWNGSQYIGFNSSGQVKRKSTLTSSWISEDLSNTFGTSSLVAVVWNGSQYIGFNSSGQVKRKSSLTASWISEDLNNSFGSSSLKCATYH</sequence>
<dbReference type="Proteomes" id="UP000326570">
    <property type="component" value="Unassembled WGS sequence"/>
</dbReference>
<organism evidence="2 3">
    <name type="scientific">Adhaeribacter soli</name>
    <dbReference type="NCBI Taxonomy" id="2607655"/>
    <lineage>
        <taxon>Bacteria</taxon>
        <taxon>Pseudomonadati</taxon>
        <taxon>Bacteroidota</taxon>
        <taxon>Cytophagia</taxon>
        <taxon>Cytophagales</taxon>
        <taxon>Hymenobacteraceae</taxon>
        <taxon>Adhaeribacter</taxon>
    </lineage>
</organism>
<dbReference type="PROSITE" id="PS51257">
    <property type="entry name" value="PROKAR_LIPOPROTEIN"/>
    <property type="match status" value="1"/>
</dbReference>